<evidence type="ECO:0000256" key="3">
    <source>
        <dbReference type="SAM" id="MobiDB-lite"/>
    </source>
</evidence>
<dbReference type="EMBL" id="CP163442">
    <property type="protein sequence ID" value="XDQ50226.1"/>
    <property type="molecule type" value="Genomic_DNA"/>
</dbReference>
<reference evidence="5" key="1">
    <citation type="submission" date="2024-07" db="EMBL/GenBank/DDBJ databases">
        <authorList>
            <person name="Yu S.T."/>
        </authorList>
    </citation>
    <scope>NUCLEOTIDE SEQUENCE</scope>
    <source>
        <strain evidence="5">R39</strain>
        <plasmid evidence="5">unnamed1</plasmid>
    </source>
</reference>
<dbReference type="InterPro" id="IPR044068">
    <property type="entry name" value="CB"/>
</dbReference>
<dbReference type="AlphaFoldDB" id="A0AB39R7A4"/>
<evidence type="ECO:0000313" key="5">
    <source>
        <dbReference type="EMBL" id="XDQ50226.1"/>
    </source>
</evidence>
<dbReference type="InterPro" id="IPR010998">
    <property type="entry name" value="Integrase_recombinase_N"/>
</dbReference>
<dbReference type="PROSITE" id="PS51900">
    <property type="entry name" value="CB"/>
    <property type="match status" value="1"/>
</dbReference>
<dbReference type="RefSeq" id="WP_369228744.1">
    <property type="nucleotide sequence ID" value="NZ_CP163442.1"/>
</dbReference>
<evidence type="ECO:0000256" key="2">
    <source>
        <dbReference type="PROSITE-ProRule" id="PRU01248"/>
    </source>
</evidence>
<dbReference type="GO" id="GO:0003677">
    <property type="term" value="F:DNA binding"/>
    <property type="evidence" value="ECO:0007669"/>
    <property type="project" value="UniProtKB-UniRule"/>
</dbReference>
<name>A0AB39R7A4_9ACTN</name>
<dbReference type="Gene3D" id="1.10.150.130">
    <property type="match status" value="1"/>
</dbReference>
<evidence type="ECO:0000256" key="1">
    <source>
        <dbReference type="ARBA" id="ARBA00023125"/>
    </source>
</evidence>
<keyword evidence="1 2" id="KW-0238">DNA-binding</keyword>
<protein>
    <recommendedName>
        <fullName evidence="4">Core-binding (CB) domain-containing protein</fullName>
    </recommendedName>
</protein>
<geneLocation type="plasmid" evidence="5">
    <name>unnamed1</name>
</geneLocation>
<keyword evidence="5" id="KW-0614">Plasmid</keyword>
<feature type="domain" description="Core-binding (CB)" evidence="4">
    <location>
        <begin position="25"/>
        <end position="136"/>
    </location>
</feature>
<accession>A0AB39R7A4</accession>
<sequence length="190" mass="22036">MPRVGRVEETGDPALPFRLLDGDGVEVSAVSEFLLDMLADDDSPASLRSYAYELLAWFRFLWAVDVPWDRASRAEAWDFALWLRLVNKPPRPRRPDAPAPGSVNPVTGKRYAGENYAPRTLRHARAVVRSFYEYYRDMHGRPLLNPFPKSKRAMDEHLNVHYNPMHAYRHLTRRAPYQPKEPRRTPRGNP</sequence>
<organism evidence="5">
    <name type="scientific">Streptomyces sp. R39</name>
    <dbReference type="NCBI Taxonomy" id="3238631"/>
    <lineage>
        <taxon>Bacteria</taxon>
        <taxon>Bacillati</taxon>
        <taxon>Actinomycetota</taxon>
        <taxon>Actinomycetes</taxon>
        <taxon>Kitasatosporales</taxon>
        <taxon>Streptomycetaceae</taxon>
        <taxon>Streptomyces</taxon>
    </lineage>
</organism>
<feature type="region of interest" description="Disordered" evidence="3">
    <location>
        <begin position="91"/>
        <end position="110"/>
    </location>
</feature>
<gene>
    <name evidence="5" type="ORF">AB5J52_48945</name>
</gene>
<evidence type="ECO:0000259" key="4">
    <source>
        <dbReference type="PROSITE" id="PS51900"/>
    </source>
</evidence>
<proteinExistence type="predicted"/>